<feature type="transmembrane region" description="Helical" evidence="1">
    <location>
        <begin position="106"/>
        <end position="122"/>
    </location>
</feature>
<keyword evidence="1" id="KW-0472">Membrane</keyword>
<feature type="transmembrane region" description="Helical" evidence="1">
    <location>
        <begin position="48"/>
        <end position="66"/>
    </location>
</feature>
<dbReference type="PANTHER" id="PTHR10556:SF43">
    <property type="entry name" value="STEROID 5-ALPHA-REDUCTASE DET2"/>
    <property type="match status" value="1"/>
</dbReference>
<reference evidence="2" key="1">
    <citation type="submission" date="2022-06" db="EMBL/GenBank/DDBJ databases">
        <title>Uncovering the hologenomic basis of an extraordinary plant invasion.</title>
        <authorList>
            <person name="Bieker V.C."/>
            <person name="Martin M.D."/>
            <person name="Gilbert T."/>
            <person name="Hodgins K."/>
            <person name="Battlay P."/>
            <person name="Petersen B."/>
            <person name="Wilson J."/>
        </authorList>
    </citation>
    <scope>NUCLEOTIDE SEQUENCE</scope>
    <source>
        <strain evidence="2">AA19_3_7</strain>
        <tissue evidence="2">Leaf</tissue>
    </source>
</reference>
<dbReference type="EMBL" id="JAMZMK010008639">
    <property type="protein sequence ID" value="KAI7739296.1"/>
    <property type="molecule type" value="Genomic_DNA"/>
</dbReference>
<sequence length="179" mass="20653">MGSDEALFQRAVISYFLIGPPTYISCRYITAPYGKHHRQGWGPTLPPSLAWFLMESPTLWFTLLLFPFGQHSNNPKSLLLISPFILHYFHRTVIYPLRLHHKPSNAGYPITVALIAFFYNIFNSYLQARWGSCCILVLTWCREHVRIISGIWTSLGKIIPRRGRLSFPLCIEFGILDLI</sequence>
<evidence type="ECO:0000313" key="2">
    <source>
        <dbReference type="EMBL" id="KAI7739296.1"/>
    </source>
</evidence>
<dbReference type="InterPro" id="IPR039357">
    <property type="entry name" value="SRD5A/TECR"/>
</dbReference>
<organism evidence="2 3">
    <name type="scientific">Ambrosia artemisiifolia</name>
    <name type="common">Common ragweed</name>
    <dbReference type="NCBI Taxonomy" id="4212"/>
    <lineage>
        <taxon>Eukaryota</taxon>
        <taxon>Viridiplantae</taxon>
        <taxon>Streptophyta</taxon>
        <taxon>Embryophyta</taxon>
        <taxon>Tracheophyta</taxon>
        <taxon>Spermatophyta</taxon>
        <taxon>Magnoliopsida</taxon>
        <taxon>eudicotyledons</taxon>
        <taxon>Gunneridae</taxon>
        <taxon>Pentapetalae</taxon>
        <taxon>asterids</taxon>
        <taxon>campanulids</taxon>
        <taxon>Asterales</taxon>
        <taxon>Asteraceae</taxon>
        <taxon>Asteroideae</taxon>
        <taxon>Heliantheae alliance</taxon>
        <taxon>Heliantheae</taxon>
        <taxon>Ambrosia</taxon>
    </lineage>
</organism>
<evidence type="ECO:0000313" key="3">
    <source>
        <dbReference type="Proteomes" id="UP001206925"/>
    </source>
</evidence>
<feature type="transmembrane region" description="Helical" evidence="1">
    <location>
        <begin position="78"/>
        <end position="94"/>
    </location>
</feature>
<evidence type="ECO:0000256" key="1">
    <source>
        <dbReference type="SAM" id="Phobius"/>
    </source>
</evidence>
<gene>
    <name evidence="2" type="ORF">M8C21_026631</name>
</gene>
<evidence type="ECO:0008006" key="4">
    <source>
        <dbReference type="Google" id="ProtNLM"/>
    </source>
</evidence>
<name>A0AAD5CF04_AMBAR</name>
<proteinExistence type="predicted"/>
<keyword evidence="1" id="KW-1133">Transmembrane helix</keyword>
<dbReference type="Proteomes" id="UP001206925">
    <property type="component" value="Unassembled WGS sequence"/>
</dbReference>
<dbReference type="AlphaFoldDB" id="A0AAD5CF04"/>
<accession>A0AAD5CF04</accession>
<dbReference type="GO" id="GO:0016491">
    <property type="term" value="F:oxidoreductase activity"/>
    <property type="evidence" value="ECO:0007669"/>
    <property type="project" value="TreeGrafter"/>
</dbReference>
<dbReference type="PANTHER" id="PTHR10556">
    <property type="entry name" value="3-OXO-5-ALPHA-STEROID 4-DEHYDROGENASE"/>
    <property type="match status" value="1"/>
</dbReference>
<dbReference type="GO" id="GO:0016132">
    <property type="term" value="P:brassinosteroid biosynthetic process"/>
    <property type="evidence" value="ECO:0007669"/>
    <property type="project" value="TreeGrafter"/>
</dbReference>
<feature type="non-terminal residue" evidence="2">
    <location>
        <position position="1"/>
    </location>
</feature>
<keyword evidence="1" id="KW-0812">Transmembrane</keyword>
<keyword evidence="3" id="KW-1185">Reference proteome</keyword>
<comment type="caution">
    <text evidence="2">The sequence shown here is derived from an EMBL/GenBank/DDBJ whole genome shotgun (WGS) entry which is preliminary data.</text>
</comment>
<protein>
    <recommendedName>
        <fullName evidence="4">Steroid 5-alpha reductase C-terminal domain-containing protein</fullName>
    </recommendedName>
</protein>